<accession>A0A2N9FZ11</accession>
<name>A0A2N9FZ11_FAGSY</name>
<sequence length="102" mass="11807">MRLTQLDEHPLHVPLDNKGVKIKYSKEQLRNVFKKNDTNNDGRLSKKELKLAFKELDSHFPSYRAHRGLHHADANDDGYVDIENELEALVVYVVKKCGYTIS</sequence>
<dbReference type="CDD" id="cd00051">
    <property type="entry name" value="EFh"/>
    <property type="match status" value="1"/>
</dbReference>
<dbReference type="SMART" id="SM00054">
    <property type="entry name" value="EFh"/>
    <property type="match status" value="1"/>
</dbReference>
<dbReference type="InterPro" id="IPR002048">
    <property type="entry name" value="EF_hand_dom"/>
</dbReference>
<reference evidence="3" key="1">
    <citation type="submission" date="2018-02" db="EMBL/GenBank/DDBJ databases">
        <authorList>
            <person name="Cohen D.B."/>
            <person name="Kent A.D."/>
        </authorList>
    </citation>
    <scope>NUCLEOTIDE SEQUENCE</scope>
</reference>
<dbReference type="EMBL" id="OIVN01001302">
    <property type="protein sequence ID" value="SPC92365.1"/>
    <property type="molecule type" value="Genomic_DNA"/>
</dbReference>
<dbReference type="PROSITE" id="PS00018">
    <property type="entry name" value="EF_HAND_1"/>
    <property type="match status" value="1"/>
</dbReference>
<dbReference type="InterPro" id="IPR018247">
    <property type="entry name" value="EF_Hand_1_Ca_BS"/>
</dbReference>
<dbReference type="SUPFAM" id="SSF47473">
    <property type="entry name" value="EF-hand"/>
    <property type="match status" value="1"/>
</dbReference>
<feature type="domain" description="EF-hand" evidence="2">
    <location>
        <begin position="24"/>
        <end position="59"/>
    </location>
</feature>
<dbReference type="InterPro" id="IPR011992">
    <property type="entry name" value="EF-hand-dom_pair"/>
</dbReference>
<protein>
    <recommendedName>
        <fullName evidence="2">EF-hand domain-containing protein</fullName>
    </recommendedName>
</protein>
<evidence type="ECO:0000256" key="1">
    <source>
        <dbReference type="ARBA" id="ARBA00022837"/>
    </source>
</evidence>
<gene>
    <name evidence="3" type="ORF">FSB_LOCUS20247</name>
</gene>
<evidence type="ECO:0000313" key="3">
    <source>
        <dbReference type="EMBL" id="SPC92365.1"/>
    </source>
</evidence>
<organism evidence="3">
    <name type="scientific">Fagus sylvatica</name>
    <name type="common">Beechnut</name>
    <dbReference type="NCBI Taxonomy" id="28930"/>
    <lineage>
        <taxon>Eukaryota</taxon>
        <taxon>Viridiplantae</taxon>
        <taxon>Streptophyta</taxon>
        <taxon>Embryophyta</taxon>
        <taxon>Tracheophyta</taxon>
        <taxon>Spermatophyta</taxon>
        <taxon>Magnoliopsida</taxon>
        <taxon>eudicotyledons</taxon>
        <taxon>Gunneridae</taxon>
        <taxon>Pentapetalae</taxon>
        <taxon>rosids</taxon>
        <taxon>fabids</taxon>
        <taxon>Fagales</taxon>
        <taxon>Fagaceae</taxon>
        <taxon>Fagus</taxon>
    </lineage>
</organism>
<evidence type="ECO:0000259" key="2">
    <source>
        <dbReference type="PROSITE" id="PS50222"/>
    </source>
</evidence>
<dbReference type="PROSITE" id="PS50222">
    <property type="entry name" value="EF_HAND_2"/>
    <property type="match status" value="1"/>
</dbReference>
<dbReference type="AlphaFoldDB" id="A0A2N9FZ11"/>
<dbReference type="GO" id="GO:0005509">
    <property type="term" value="F:calcium ion binding"/>
    <property type="evidence" value="ECO:0007669"/>
    <property type="project" value="InterPro"/>
</dbReference>
<keyword evidence="1" id="KW-0106">Calcium</keyword>
<dbReference type="Pfam" id="PF13405">
    <property type="entry name" value="EF-hand_6"/>
    <property type="match status" value="1"/>
</dbReference>
<proteinExistence type="predicted"/>
<dbReference type="Gene3D" id="1.10.238.10">
    <property type="entry name" value="EF-hand"/>
    <property type="match status" value="1"/>
</dbReference>